<comment type="subcellular location">
    <subcellularLocation>
        <location evidence="2">Secreted</location>
        <location evidence="2">Extracellular space</location>
        <location evidence="2">Extracellular matrix</location>
    </subcellularLocation>
</comment>
<evidence type="ECO:0000313" key="24">
    <source>
        <dbReference type="RGD" id="1311764"/>
    </source>
</evidence>
<dbReference type="InterPro" id="IPR057247">
    <property type="entry name" value="CARBOXYPEPT_ZN_2"/>
</dbReference>
<evidence type="ECO:0000313" key="22">
    <source>
        <dbReference type="Ensembl" id="ENSRNOP00000007492.7"/>
    </source>
</evidence>
<keyword evidence="14" id="KW-0865">Zymogen</keyword>
<dbReference type="Pfam" id="PF02244">
    <property type="entry name" value="Propep_M14"/>
    <property type="match status" value="1"/>
</dbReference>
<dbReference type="GO" id="GO:0004181">
    <property type="term" value="F:metallocarboxypeptidase activity"/>
    <property type="evidence" value="ECO:0000318"/>
    <property type="project" value="GO_Central"/>
</dbReference>
<evidence type="ECO:0000256" key="19">
    <source>
        <dbReference type="PROSITE-ProRule" id="PRU01379"/>
    </source>
</evidence>
<evidence type="ECO:0000256" key="11">
    <source>
        <dbReference type="ARBA" id="ARBA00022801"/>
    </source>
</evidence>
<dbReference type="AlphaFoldDB" id="F1M4P0"/>
<evidence type="ECO:0000256" key="5">
    <source>
        <dbReference type="ARBA" id="ARBA00022530"/>
    </source>
</evidence>
<dbReference type="FunFam" id="3.40.630.10:FF:000001">
    <property type="entry name" value="Carboxypeptidase B"/>
    <property type="match status" value="1"/>
</dbReference>
<evidence type="ECO:0000256" key="1">
    <source>
        <dbReference type="ARBA" id="ARBA00001947"/>
    </source>
</evidence>
<evidence type="ECO:0000256" key="18">
    <source>
        <dbReference type="ARBA" id="ARBA00070003"/>
    </source>
</evidence>
<reference evidence="22" key="1">
    <citation type="submission" date="2024-01" db="EMBL/GenBank/DDBJ databases">
        <title>GRCr8: a new rat reference genome assembly contstructed from accurate long reads and long range scaffolding.</title>
        <authorList>
            <person name="Doris P.A."/>
            <person name="Kalbfleisch T."/>
            <person name="Li K."/>
            <person name="Howe K."/>
            <person name="Wood J."/>
        </authorList>
    </citation>
    <scope>NUCLEOTIDE SEQUENCE [LARGE SCALE GENOMIC DNA]</scope>
    <source>
        <strain evidence="22">Brown Norway</strain>
    </source>
</reference>
<dbReference type="Gene3D" id="3.30.70.340">
    <property type="entry name" value="Metallocarboxypeptidase-like"/>
    <property type="match status" value="1"/>
</dbReference>
<dbReference type="PaxDb" id="10116-ENSRNOP00000007492"/>
<dbReference type="HOGENOM" id="CLU_019326_4_1_1"/>
<evidence type="ECO:0000256" key="4">
    <source>
        <dbReference type="ARBA" id="ARBA00022525"/>
    </source>
</evidence>
<dbReference type="RGD" id="1311764">
    <property type="gene designation" value="Cpa6"/>
</dbReference>
<evidence type="ECO:0000256" key="8">
    <source>
        <dbReference type="ARBA" id="ARBA00022685"/>
    </source>
</evidence>
<comment type="cofactor">
    <cofactor evidence="1">
        <name>Zn(2+)</name>
        <dbReference type="ChEBI" id="CHEBI:29105"/>
    </cofactor>
</comment>
<evidence type="ECO:0000256" key="9">
    <source>
        <dbReference type="ARBA" id="ARBA00022723"/>
    </source>
</evidence>
<keyword evidence="23" id="KW-1185">Reference proteome</keyword>
<feature type="signal peptide" evidence="20">
    <location>
        <begin position="1"/>
        <end position="30"/>
    </location>
</feature>
<reference evidence="22" key="2">
    <citation type="submission" date="2025-08" db="UniProtKB">
        <authorList>
            <consortium name="Ensembl"/>
        </authorList>
    </citation>
    <scope>IDENTIFICATION</scope>
    <source>
        <strain evidence="22">Brown Norway</strain>
    </source>
</reference>
<evidence type="ECO:0000256" key="12">
    <source>
        <dbReference type="ARBA" id="ARBA00022833"/>
    </source>
</evidence>
<keyword evidence="12" id="KW-0862">Zinc</keyword>
<dbReference type="Pfam" id="PF00246">
    <property type="entry name" value="Peptidase_M14"/>
    <property type="match status" value="1"/>
</dbReference>
<proteinExistence type="inferred from homology"/>
<dbReference type="PANTHER" id="PTHR11705">
    <property type="entry name" value="PROTEASE FAMILY M14 CARBOXYPEPTIDASE A,B"/>
    <property type="match status" value="1"/>
</dbReference>
<dbReference type="VEuPathDB" id="HostDB:ENSRNOG00000005655"/>
<dbReference type="RefSeq" id="NP_001402791.1">
    <property type="nucleotide sequence ID" value="NM_001415862.1"/>
</dbReference>
<evidence type="ECO:0000256" key="17">
    <source>
        <dbReference type="ARBA" id="ARBA00057362"/>
    </source>
</evidence>
<evidence type="ECO:0000259" key="21">
    <source>
        <dbReference type="PROSITE" id="PS52035"/>
    </source>
</evidence>
<evidence type="ECO:0000256" key="14">
    <source>
        <dbReference type="ARBA" id="ARBA00023145"/>
    </source>
</evidence>
<evidence type="ECO:0000256" key="3">
    <source>
        <dbReference type="ARBA" id="ARBA00005988"/>
    </source>
</evidence>
<dbReference type="FunCoup" id="F1M4P0">
    <property type="interactions" value="9"/>
</dbReference>
<dbReference type="GO" id="GO:0006508">
    <property type="term" value="P:proteolysis"/>
    <property type="evidence" value="ECO:0000318"/>
    <property type="project" value="GO_Central"/>
</dbReference>
<dbReference type="GeneID" id="312913"/>
<evidence type="ECO:0000256" key="10">
    <source>
        <dbReference type="ARBA" id="ARBA00022729"/>
    </source>
</evidence>
<dbReference type="Ensembl" id="ENSRNOT00000007491.8">
    <property type="protein sequence ID" value="ENSRNOP00000007492.7"/>
    <property type="gene ID" value="ENSRNOG00000005655.8"/>
</dbReference>
<dbReference type="OMA" id="HQHAREH"/>
<keyword evidence="15" id="KW-1015">Disulfide bond</keyword>
<dbReference type="PROSITE" id="PS00133">
    <property type="entry name" value="CARBOXYPEPT_ZN_2"/>
    <property type="match status" value="1"/>
</dbReference>
<dbReference type="InterPro" id="IPR003146">
    <property type="entry name" value="M14A_act_pep"/>
</dbReference>
<keyword evidence="11" id="KW-0378">Hydrolase</keyword>
<dbReference type="GeneTree" id="ENSGT00940000159307"/>
<reference evidence="22" key="3">
    <citation type="submission" date="2025-09" db="UniProtKB">
        <authorList>
            <consortium name="Ensembl"/>
        </authorList>
    </citation>
    <scope>IDENTIFICATION</scope>
    <source>
        <strain evidence="22">Brown Norway</strain>
    </source>
</reference>
<dbReference type="KEGG" id="rno:312913"/>
<name>F1M4P0_RAT</name>
<dbReference type="eggNOG" id="KOG2650">
    <property type="taxonomic scope" value="Eukaryota"/>
</dbReference>
<dbReference type="Proteomes" id="UP000002494">
    <property type="component" value="Chromosome 5"/>
</dbReference>
<evidence type="ECO:0000256" key="16">
    <source>
        <dbReference type="ARBA" id="ARBA00023180"/>
    </source>
</evidence>
<dbReference type="InParanoid" id="F1M4P0"/>
<keyword evidence="16" id="KW-0325">Glycoprotein</keyword>
<dbReference type="SMART" id="SM00631">
    <property type="entry name" value="Zn_pept"/>
    <property type="match status" value="1"/>
</dbReference>
<dbReference type="CTD" id="57094"/>
<dbReference type="AGR" id="RGD:1311764"/>
<keyword evidence="4" id="KW-0964">Secreted</keyword>
<dbReference type="InterPro" id="IPR000834">
    <property type="entry name" value="Peptidase_M14"/>
</dbReference>
<keyword evidence="5" id="KW-0272">Extracellular matrix</keyword>
<dbReference type="PANTHER" id="PTHR11705:SF18">
    <property type="entry name" value="CARBOXYPEPTIDASE A6"/>
    <property type="match status" value="1"/>
</dbReference>
<gene>
    <name evidence="22 24" type="primary">Cpa6</name>
</gene>
<dbReference type="Bgee" id="ENSRNOG00000005655">
    <property type="expression patterns" value="Expressed in stomach and 9 other cell types or tissues"/>
</dbReference>
<dbReference type="GO" id="GO:0005615">
    <property type="term" value="C:extracellular space"/>
    <property type="evidence" value="ECO:0000318"/>
    <property type="project" value="GO_Central"/>
</dbReference>
<feature type="active site" description="Proton donor/acceptor" evidence="19">
    <location>
        <position position="399"/>
    </location>
</feature>
<keyword evidence="6" id="KW-0121">Carboxypeptidase</keyword>
<evidence type="ECO:0000256" key="6">
    <source>
        <dbReference type="ARBA" id="ARBA00022645"/>
    </source>
</evidence>
<evidence type="ECO:0000256" key="7">
    <source>
        <dbReference type="ARBA" id="ARBA00022670"/>
    </source>
</evidence>
<keyword evidence="13" id="KW-0482">Metalloprotease</keyword>
<dbReference type="InterPro" id="IPR036990">
    <property type="entry name" value="M14A-like_propep"/>
</dbReference>
<keyword evidence="9" id="KW-0479">Metal-binding</keyword>
<evidence type="ECO:0000256" key="2">
    <source>
        <dbReference type="ARBA" id="ARBA00004498"/>
    </source>
</evidence>
<evidence type="ECO:0000256" key="20">
    <source>
        <dbReference type="SAM" id="SignalP"/>
    </source>
</evidence>
<dbReference type="FunFam" id="3.30.70.340:FF:000004">
    <property type="entry name" value="Carboxypeptidase A6"/>
    <property type="match status" value="1"/>
</dbReference>
<evidence type="ECO:0000313" key="23">
    <source>
        <dbReference type="Proteomes" id="UP000002494"/>
    </source>
</evidence>
<dbReference type="Gene3D" id="3.40.630.10">
    <property type="entry name" value="Zn peptidases"/>
    <property type="match status" value="1"/>
</dbReference>
<dbReference type="PROSITE" id="PS52035">
    <property type="entry name" value="PEPTIDASE_M14"/>
    <property type="match status" value="1"/>
</dbReference>
<keyword evidence="10 20" id="KW-0732">Signal</keyword>
<protein>
    <recommendedName>
        <fullName evidence="18">Carboxypeptidase A6</fullName>
    </recommendedName>
</protein>
<dbReference type="STRING" id="10116.ENSRNOP00000007492"/>
<evidence type="ECO:0000256" key="15">
    <source>
        <dbReference type="ARBA" id="ARBA00023157"/>
    </source>
</evidence>
<dbReference type="GO" id="GO:0008270">
    <property type="term" value="F:zinc ion binding"/>
    <property type="evidence" value="ECO:0007669"/>
    <property type="project" value="InterPro"/>
</dbReference>
<feature type="domain" description="Peptidase M14" evidence="21">
    <location>
        <begin position="138"/>
        <end position="433"/>
    </location>
</feature>
<feature type="chain" id="PRO_5035215688" description="Carboxypeptidase A6" evidence="20">
    <location>
        <begin position="31"/>
        <end position="438"/>
    </location>
</feature>
<keyword evidence="7" id="KW-0645">Protease</keyword>
<comment type="function">
    <text evidence="17">May be involved in the proteolytic inactivation of enkephalins and neurotensin in some brain areas. May convert inactive angiotensin I into the biologically active angiotensin II. Releases a C-terminal amino acid, with preference for large hydrophobic C-terminal amino acids and shows only very weak activity toward small amino acids and histidine.</text>
</comment>
<organism evidence="22 23">
    <name type="scientific">Rattus norvegicus</name>
    <name type="common">Rat</name>
    <dbReference type="NCBI Taxonomy" id="10116"/>
    <lineage>
        <taxon>Eukaryota</taxon>
        <taxon>Metazoa</taxon>
        <taxon>Chordata</taxon>
        <taxon>Craniata</taxon>
        <taxon>Vertebrata</taxon>
        <taxon>Euteleostomi</taxon>
        <taxon>Mammalia</taxon>
        <taxon>Eutheria</taxon>
        <taxon>Euarchontoglires</taxon>
        <taxon>Glires</taxon>
        <taxon>Rodentia</taxon>
        <taxon>Myomorpha</taxon>
        <taxon>Muroidea</taxon>
        <taxon>Muridae</taxon>
        <taxon>Murinae</taxon>
        <taxon>Rattus</taxon>
    </lineage>
</organism>
<dbReference type="SUPFAM" id="SSF54897">
    <property type="entry name" value="Protease propeptides/inhibitors"/>
    <property type="match status" value="1"/>
</dbReference>
<dbReference type="PRINTS" id="PR00765">
    <property type="entry name" value="CRBOXYPTASEA"/>
</dbReference>
<comment type="similarity">
    <text evidence="3 19">Belongs to the peptidase M14 family.</text>
</comment>
<sequence>MKFLGKPRSLTAAFLPVCCLLLKILQPGHCHSYDNRYAGHKVIRLIPKSEEEALALKSVSHQLKVDLWQPSSISYVSEGTITDVRVTQNASRTLLAILQETNIQYKVLIEDLQKAVENENSVHTQRNRRSLSEYNYEVYHSLEDIQSWMHHLNQTQPGLVRVFPIGRSFEGRSLLIIQLGRKSQVYKRAVWIDCGIHAREWIGPAFCQWFVKEAILTYKTDPAMRKMLNHLYFYIMPVLNVDGYHFSWTHDRFWRKTRSRNSKFHCRGVDANRNWKVKWCDEGASADPCDDTYCGPFPESEPEVKAVANFLRKHRKRIRAYLSFHAYAQMLLYPYSYKHATIPNFSCVEFAAHKAVKALRSVHGIRYRHGPASQTLYVSSGNSMDWAYKNGIPYSFAFELRDTGYFGFLLPEMLIKPTCTETMLAVKNITMHLLKNCP</sequence>
<dbReference type="MEROPS" id="M14.018"/>
<accession>F1M4P0</accession>
<dbReference type="SUPFAM" id="SSF53187">
    <property type="entry name" value="Zn-dependent exopeptidases"/>
    <property type="match status" value="1"/>
</dbReference>
<keyword evidence="8" id="KW-0165">Cleavage on pair of basic residues</keyword>
<evidence type="ECO:0000256" key="13">
    <source>
        <dbReference type="ARBA" id="ARBA00023049"/>
    </source>
</evidence>